<evidence type="ECO:0000259" key="2">
    <source>
        <dbReference type="Pfam" id="PF21912"/>
    </source>
</evidence>
<dbReference type="RefSeq" id="WP_331703344.1">
    <property type="nucleotide sequence ID" value="NZ_JAZHBO010000001.1"/>
</dbReference>
<organism evidence="3 4">
    <name type="scientific">Aquilutibacter rugosus</name>
    <dbReference type="NCBI Taxonomy" id="3115820"/>
    <lineage>
        <taxon>Bacteria</taxon>
        <taxon>Pseudomonadati</taxon>
        <taxon>Pseudomonadota</taxon>
        <taxon>Gammaproteobacteria</taxon>
        <taxon>Lysobacterales</taxon>
        <taxon>Lysobacteraceae</taxon>
        <taxon>Aquilutibacter</taxon>
    </lineage>
</organism>
<dbReference type="PANTHER" id="PTHR47357">
    <property type="entry name" value="COP1-INTERACTIVE PROTEIN 1"/>
    <property type="match status" value="1"/>
</dbReference>
<keyword evidence="4" id="KW-1185">Reference proteome</keyword>
<comment type="caution">
    <text evidence="3">The sequence shown here is derived from an EMBL/GenBank/DDBJ whole genome shotgun (WGS) entry which is preliminary data.</text>
</comment>
<dbReference type="SUPFAM" id="SSF57997">
    <property type="entry name" value="Tropomyosin"/>
    <property type="match status" value="1"/>
</dbReference>
<feature type="coiled-coil region" evidence="1">
    <location>
        <begin position="677"/>
        <end position="802"/>
    </location>
</feature>
<evidence type="ECO:0000256" key="1">
    <source>
        <dbReference type="SAM" id="Coils"/>
    </source>
</evidence>
<feature type="coiled-coil region" evidence="1">
    <location>
        <begin position="492"/>
        <end position="634"/>
    </location>
</feature>
<accession>A0ABU7V0C9</accession>
<gene>
    <name evidence="3" type="ORF">V3390_03370</name>
</gene>
<feature type="domain" description="Glycosyltransferase 99 N-terminal" evidence="2">
    <location>
        <begin position="5"/>
        <end position="176"/>
    </location>
</feature>
<dbReference type="InterPro" id="IPR054112">
    <property type="entry name" value="Glyco_transf_99_N"/>
</dbReference>
<reference evidence="3 4" key="1">
    <citation type="submission" date="2024-01" db="EMBL/GenBank/DDBJ databases">
        <title>Novel species of the genus Luteimonas isolated from rivers.</title>
        <authorList>
            <person name="Lu H."/>
        </authorList>
    </citation>
    <scope>NUCLEOTIDE SEQUENCE [LARGE SCALE GENOMIC DNA]</scope>
    <source>
        <strain evidence="3 4">FXH3W</strain>
    </source>
</reference>
<name>A0ABU7V0C9_9GAMM</name>
<sequence>MYISFLLPFVDRGSGPLHQWVMLAQMAAWSPDEVAFIGDQRYFDEKGIPFNEQLEVSGIVFTVPSKERFRAYRKISLSPSDRIEPELLDNGIEFFRRLITESLTDVRDQLLDATRQILGKRSKPKAYLTWCNCPSLTELGKILDVPVIHNELGPLRSPQYANTIYFDFDGVNGNTEPSKWGSKADLESALQGASLVGVAKIRQLILEKDPVLSKSASFEVGIALQVDDDSNLVAFSRGWSTIGLIHRANQDAKSRQVLVRQHPSAPFAYRGTLGAIDHSRSSLEFIAKCKTIYSINSSVLVECLLWGKPFYGLGDSSVSVFSTGSRLAPSSAKDLKLALNAYVLSYLVPSSLLFDPSYYSWRLEKKRTLAELHRRHLDAYESLALSTSKLKGHEVSALPRPTGRSVKRDPEDRSFLQASLVEEKFRNLQSLIDNLGLENSELKKYLSDRKSAAEWLESQLDAFRTESASDKRAIESLRSSLAERNSSLEWHAQQLKNHQKELENSKAIISERNSSLEWHAQQLKNHQKELEKSKAIISERNSSLEWHAQQLKNHQKELENSKAIISERNSSLEWHAQQLKNHQKELDSSKAVISSLQTDIEAKKGVILSLQIRADNGEKELAALDFKLAQLTKQREQDIVARDEILAEKRALCADLEAVRARAESLTEGLGERTAAVEWLESQLENYRSELGNANESISLLKANLEERQEAIELLDSRLQGFKAELERATLTTSSMAEQLRERDMSLNAMGLEKTQLEEELRIARKRNDELSSGLKKQVDLVQASNSKLQAAISEIESARLQNAMLATSVGQLTMSVRGREKEVKELRADLDHRDEIVRRFKSHRTVRVLEKLRLMALEYPETMRDE</sequence>
<keyword evidence="1" id="KW-0175">Coiled coil</keyword>
<proteinExistence type="predicted"/>
<dbReference type="Proteomes" id="UP001356170">
    <property type="component" value="Unassembled WGS sequence"/>
</dbReference>
<protein>
    <recommendedName>
        <fullName evidence="2">Glycosyltransferase 99 N-terminal domain-containing protein</fullName>
    </recommendedName>
</protein>
<dbReference type="PANTHER" id="PTHR47357:SF1">
    <property type="entry name" value="SPINDLE POLE BODY COMPONENT 110"/>
    <property type="match status" value="1"/>
</dbReference>
<dbReference type="Pfam" id="PF21912">
    <property type="entry name" value="Glyco_transf_99"/>
    <property type="match status" value="1"/>
</dbReference>
<evidence type="ECO:0000313" key="3">
    <source>
        <dbReference type="EMBL" id="MEF2155272.1"/>
    </source>
</evidence>
<evidence type="ECO:0000313" key="4">
    <source>
        <dbReference type="Proteomes" id="UP001356170"/>
    </source>
</evidence>
<dbReference type="EMBL" id="JAZHBO010000001">
    <property type="protein sequence ID" value="MEF2155272.1"/>
    <property type="molecule type" value="Genomic_DNA"/>
</dbReference>